<sequence>MVKYILRRFGEMIILLFIIFTATFFLLAAVPGNAIDQKMEKFPESVKENIVHKYGFDKPVLERYAISVKNFVIDHQFGESIVNPGVTLSSLLKDKMPISMQLSARQILFGVPIGMILGIIAACNRGKRIDYFIVISSLVITSVPTLVFALLLQKYFGGRYGLQIIGWSQPGMGFVDGLSYTLLPTLSGVFGYIVGYSRLVRTTMLDSINQEYTMTARAKGLSEARIIYKHVIRNSFIPVCTILPGTIAGVIGGSLFIERVFSIPGIGAYYTTAVSQRDIPMIMGQTMLYTLIYLVSILVSDILYTIVDPRIKFQ</sequence>
<comment type="similarity">
    <text evidence="7">Belongs to the binding-protein-dependent transport system permease family.</text>
</comment>
<proteinExistence type="inferred from homology"/>
<dbReference type="Pfam" id="PF00528">
    <property type="entry name" value="BPD_transp_1"/>
    <property type="match status" value="1"/>
</dbReference>
<feature type="transmembrane region" description="Helical" evidence="7">
    <location>
        <begin position="12"/>
        <end position="30"/>
    </location>
</feature>
<keyword evidence="2 7" id="KW-0813">Transport</keyword>
<accession>A0A7R7IF53</accession>
<keyword evidence="4 7" id="KW-0812">Transmembrane</keyword>
<dbReference type="RefSeq" id="WP_271712884.1">
    <property type="nucleotide sequence ID" value="NZ_AP024169.1"/>
</dbReference>
<evidence type="ECO:0000256" key="2">
    <source>
        <dbReference type="ARBA" id="ARBA00022448"/>
    </source>
</evidence>
<keyword evidence="10" id="KW-1185">Reference proteome</keyword>
<feature type="transmembrane region" description="Helical" evidence="7">
    <location>
        <begin position="177"/>
        <end position="195"/>
    </location>
</feature>
<keyword evidence="5 7" id="KW-1133">Transmembrane helix</keyword>
<dbReference type="GO" id="GO:0055085">
    <property type="term" value="P:transmembrane transport"/>
    <property type="evidence" value="ECO:0007669"/>
    <property type="project" value="InterPro"/>
</dbReference>
<evidence type="ECO:0000256" key="5">
    <source>
        <dbReference type="ARBA" id="ARBA00022989"/>
    </source>
</evidence>
<keyword evidence="3" id="KW-1003">Cell membrane</keyword>
<reference evidence="9 10" key="1">
    <citation type="submission" date="2020-11" db="EMBL/GenBank/DDBJ databases">
        <title>Draft genome sequencing of a Lachnospiraceae strain isolated from anoxic soil subjected to BSD treatment.</title>
        <authorList>
            <person name="Uek A."/>
            <person name="Tonouchi A."/>
        </authorList>
    </citation>
    <scope>NUCLEOTIDE SEQUENCE [LARGE SCALE GENOMIC DNA]</scope>
    <source>
        <strain evidence="9 10">TB5</strain>
    </source>
</reference>
<evidence type="ECO:0000259" key="8">
    <source>
        <dbReference type="PROSITE" id="PS50928"/>
    </source>
</evidence>
<dbReference type="KEGG" id="ahb:bsdtb5_30880"/>
<evidence type="ECO:0000256" key="3">
    <source>
        <dbReference type="ARBA" id="ARBA00022475"/>
    </source>
</evidence>
<gene>
    <name evidence="9" type="ORF">bsdtb5_30880</name>
</gene>
<dbReference type="GO" id="GO:0005886">
    <property type="term" value="C:plasma membrane"/>
    <property type="evidence" value="ECO:0007669"/>
    <property type="project" value="UniProtKB-SubCell"/>
</dbReference>
<organism evidence="9 10">
    <name type="scientific">Anaeromicropila herbilytica</name>
    <dbReference type="NCBI Taxonomy" id="2785025"/>
    <lineage>
        <taxon>Bacteria</taxon>
        <taxon>Bacillati</taxon>
        <taxon>Bacillota</taxon>
        <taxon>Clostridia</taxon>
        <taxon>Lachnospirales</taxon>
        <taxon>Lachnospiraceae</taxon>
        <taxon>Anaeromicropila</taxon>
    </lineage>
</organism>
<feature type="transmembrane region" description="Helical" evidence="7">
    <location>
        <begin position="235"/>
        <end position="257"/>
    </location>
</feature>
<dbReference type="EMBL" id="AP024169">
    <property type="protein sequence ID" value="BCN31793.1"/>
    <property type="molecule type" value="Genomic_DNA"/>
</dbReference>
<dbReference type="Pfam" id="PF19300">
    <property type="entry name" value="BPD_transp_1_N"/>
    <property type="match status" value="1"/>
</dbReference>
<evidence type="ECO:0000256" key="6">
    <source>
        <dbReference type="ARBA" id="ARBA00023136"/>
    </source>
</evidence>
<feature type="domain" description="ABC transmembrane type-1" evidence="8">
    <location>
        <begin position="96"/>
        <end position="304"/>
    </location>
</feature>
<dbReference type="Gene3D" id="1.10.3720.10">
    <property type="entry name" value="MetI-like"/>
    <property type="match status" value="1"/>
</dbReference>
<dbReference type="InterPro" id="IPR035906">
    <property type="entry name" value="MetI-like_sf"/>
</dbReference>
<keyword evidence="6 7" id="KW-0472">Membrane</keyword>
<protein>
    <submittedName>
        <fullName evidence="9">Peptide ABC transporter permease</fullName>
    </submittedName>
</protein>
<dbReference type="PROSITE" id="PS50928">
    <property type="entry name" value="ABC_TM1"/>
    <property type="match status" value="1"/>
</dbReference>
<dbReference type="Proteomes" id="UP000595897">
    <property type="component" value="Chromosome"/>
</dbReference>
<evidence type="ECO:0000256" key="7">
    <source>
        <dbReference type="RuleBase" id="RU363032"/>
    </source>
</evidence>
<evidence type="ECO:0000313" key="10">
    <source>
        <dbReference type="Proteomes" id="UP000595897"/>
    </source>
</evidence>
<dbReference type="InterPro" id="IPR045621">
    <property type="entry name" value="BPD_transp_1_N"/>
</dbReference>
<feature type="transmembrane region" description="Helical" evidence="7">
    <location>
        <begin position="287"/>
        <end position="307"/>
    </location>
</feature>
<dbReference type="SUPFAM" id="SSF161098">
    <property type="entry name" value="MetI-like"/>
    <property type="match status" value="1"/>
</dbReference>
<dbReference type="PANTHER" id="PTHR30465:SF74">
    <property type="entry name" value="OLIGOPEPTIDE TRANSPORT SYSTEM PERMEASE PROTEIN OPPB"/>
    <property type="match status" value="1"/>
</dbReference>
<comment type="subcellular location">
    <subcellularLocation>
        <location evidence="1 7">Cell membrane</location>
        <topology evidence="1 7">Multi-pass membrane protein</topology>
    </subcellularLocation>
</comment>
<evidence type="ECO:0000256" key="4">
    <source>
        <dbReference type="ARBA" id="ARBA00022692"/>
    </source>
</evidence>
<dbReference type="AlphaFoldDB" id="A0A7R7IF53"/>
<dbReference type="PANTHER" id="PTHR30465">
    <property type="entry name" value="INNER MEMBRANE ABC TRANSPORTER"/>
    <property type="match status" value="1"/>
</dbReference>
<name>A0A7R7IF53_9FIRM</name>
<feature type="transmembrane region" description="Helical" evidence="7">
    <location>
        <begin position="106"/>
        <end position="124"/>
    </location>
</feature>
<dbReference type="InterPro" id="IPR000515">
    <property type="entry name" value="MetI-like"/>
</dbReference>
<evidence type="ECO:0000313" key="9">
    <source>
        <dbReference type="EMBL" id="BCN31793.1"/>
    </source>
</evidence>
<evidence type="ECO:0000256" key="1">
    <source>
        <dbReference type="ARBA" id="ARBA00004651"/>
    </source>
</evidence>
<feature type="transmembrane region" description="Helical" evidence="7">
    <location>
        <begin position="131"/>
        <end position="152"/>
    </location>
</feature>
<dbReference type="CDD" id="cd06261">
    <property type="entry name" value="TM_PBP2"/>
    <property type="match status" value="1"/>
</dbReference>